<evidence type="ECO:0000313" key="3">
    <source>
        <dbReference type="Proteomes" id="UP000001544"/>
    </source>
</evidence>
<dbReference type="EMBL" id="CP001878">
    <property type="protein sequence ID" value="ADC50649.1"/>
    <property type="molecule type" value="Genomic_DNA"/>
</dbReference>
<dbReference type="RefSeq" id="WP_012958013.1">
    <property type="nucleotide sequence ID" value="NC_013791.2"/>
</dbReference>
<dbReference type="HOGENOM" id="CLU_056435_5_1_9"/>
<name>D3FXD8_ALKPO</name>
<dbReference type="Proteomes" id="UP000001544">
    <property type="component" value="Chromosome"/>
</dbReference>
<dbReference type="STRING" id="398511.BpOF4_12990"/>
<sequence length="203" mass="22943">MNSWHERFQTEEYVYGMNPNVFIVEALAKVDLTGHILTIAEGEGRNAVYLAEKGLEVTSWDYALSGLEKTLKLAGTRSVEVDTKLIDLNNAKWESDSWDGVVCVFGHFPKPLRDKTLSGVKEAIKPGGYYISEVYSTDQLPYESGGPKDIELLYSAEELLTTFTDWKIIHFFTGEVMREEGELHKGLSHVVQVIAQKPKKEQR</sequence>
<evidence type="ECO:0000259" key="1">
    <source>
        <dbReference type="Pfam" id="PF03848"/>
    </source>
</evidence>
<gene>
    <name evidence="2" type="ordered locus">BpOF4_12990</name>
</gene>
<dbReference type="InterPro" id="IPR015985">
    <property type="entry name" value="TehB-like_dom"/>
</dbReference>
<dbReference type="CDD" id="cd02440">
    <property type="entry name" value="AdoMet_MTases"/>
    <property type="match status" value="1"/>
</dbReference>
<reference evidence="2 3" key="1">
    <citation type="journal article" date="2011" name="Environ. Microbiol.">
        <title>Genome of alkaliphilic Bacillus pseudofirmus OF4 reveals adaptations that support the ability to grow in an external pH range from 7.5 to 11.4.</title>
        <authorList>
            <person name="Janto B."/>
            <person name="Ahmed A."/>
            <person name="Ito M."/>
            <person name="Liu J."/>
            <person name="Hicks D.B."/>
            <person name="Pagni S."/>
            <person name="Fackelmayer O.J."/>
            <person name="Smith T.A."/>
            <person name="Earl J."/>
            <person name="Elbourne L.D."/>
            <person name="Hassan K."/>
            <person name="Paulsen I.T."/>
            <person name="Kolsto A.B."/>
            <person name="Tourasse N.J."/>
            <person name="Ehrlich G.D."/>
            <person name="Boissy R."/>
            <person name="Ivey D.M."/>
            <person name="Li G."/>
            <person name="Xue Y."/>
            <person name="Ma Y."/>
            <person name="Hu F.Z."/>
            <person name="Krulwich T.A."/>
        </authorList>
    </citation>
    <scope>NUCLEOTIDE SEQUENCE [LARGE SCALE GENOMIC DNA]</scope>
    <source>
        <strain evidence="3">ATCC BAA-2126 / JCM 17055 / OF4</strain>
    </source>
</reference>
<keyword evidence="3" id="KW-1185">Reference proteome</keyword>
<dbReference type="Pfam" id="PF03848">
    <property type="entry name" value="TehB"/>
    <property type="match status" value="1"/>
</dbReference>
<dbReference type="InterPro" id="IPR029063">
    <property type="entry name" value="SAM-dependent_MTases_sf"/>
</dbReference>
<protein>
    <recommendedName>
        <fullName evidence="1">Tellurite resistance methyltransferase TehB-like domain-containing protein</fullName>
    </recommendedName>
</protein>
<dbReference type="Gene3D" id="3.40.50.150">
    <property type="entry name" value="Vaccinia Virus protein VP39"/>
    <property type="match status" value="1"/>
</dbReference>
<dbReference type="KEGG" id="bpf:BpOF4_12990"/>
<proteinExistence type="predicted"/>
<accession>D3FXD8</accession>
<dbReference type="eggNOG" id="COG2227">
    <property type="taxonomic scope" value="Bacteria"/>
</dbReference>
<dbReference type="AlphaFoldDB" id="D3FXD8"/>
<feature type="domain" description="Tellurite resistance methyltransferase TehB-like" evidence="1">
    <location>
        <begin position="24"/>
        <end position="185"/>
    </location>
</feature>
<evidence type="ECO:0000313" key="2">
    <source>
        <dbReference type="EMBL" id="ADC50649.1"/>
    </source>
</evidence>
<organism evidence="2 3">
    <name type="scientific">Alkalihalophilus pseudofirmus (strain ATCC BAA-2126 / JCM 17055 / OF4)</name>
    <name type="common">Bacillus pseudofirmus</name>
    <dbReference type="NCBI Taxonomy" id="398511"/>
    <lineage>
        <taxon>Bacteria</taxon>
        <taxon>Bacillati</taxon>
        <taxon>Bacillota</taxon>
        <taxon>Bacilli</taxon>
        <taxon>Bacillales</taxon>
        <taxon>Bacillaceae</taxon>
        <taxon>Alkalihalophilus</taxon>
    </lineage>
</organism>
<dbReference type="SUPFAM" id="SSF53335">
    <property type="entry name" value="S-adenosyl-L-methionine-dependent methyltransferases"/>
    <property type="match status" value="1"/>
</dbReference>